<protein>
    <submittedName>
        <fullName evidence="3">Uncharacterized protein</fullName>
    </submittedName>
</protein>
<sequence>MDLKRLSSFLLTSIKHTGGQTENKDKTASSEDRNAVTVGGRRRALSSYTYSVDAKCRLVDGKSPSSHNAARRSQSSRYRMEGFILATYVRGTMAALLRTTGVLKAVKPLR</sequence>
<feature type="compositionally biased region" description="Basic and acidic residues" evidence="1">
    <location>
        <begin position="22"/>
        <end position="34"/>
    </location>
</feature>
<dbReference type="WBParaSite" id="nRc.2.0.1.t41888-RA">
    <property type="protein sequence ID" value="nRc.2.0.1.t41888-RA"/>
    <property type="gene ID" value="nRc.2.0.1.g41888"/>
</dbReference>
<dbReference type="Proteomes" id="UP000887565">
    <property type="component" value="Unplaced"/>
</dbReference>
<keyword evidence="2" id="KW-1185">Reference proteome</keyword>
<dbReference type="AlphaFoldDB" id="A0A915KSZ3"/>
<feature type="region of interest" description="Disordered" evidence="1">
    <location>
        <begin position="17"/>
        <end position="39"/>
    </location>
</feature>
<name>A0A915KSZ3_ROMCU</name>
<reference evidence="3" key="1">
    <citation type="submission" date="2022-11" db="UniProtKB">
        <authorList>
            <consortium name="WormBaseParasite"/>
        </authorList>
    </citation>
    <scope>IDENTIFICATION</scope>
</reference>
<evidence type="ECO:0000313" key="2">
    <source>
        <dbReference type="Proteomes" id="UP000887565"/>
    </source>
</evidence>
<evidence type="ECO:0000313" key="3">
    <source>
        <dbReference type="WBParaSite" id="nRc.2.0.1.t41888-RA"/>
    </source>
</evidence>
<accession>A0A915KSZ3</accession>
<proteinExistence type="predicted"/>
<evidence type="ECO:0000256" key="1">
    <source>
        <dbReference type="SAM" id="MobiDB-lite"/>
    </source>
</evidence>
<organism evidence="2 3">
    <name type="scientific">Romanomermis culicivorax</name>
    <name type="common">Nematode worm</name>
    <dbReference type="NCBI Taxonomy" id="13658"/>
    <lineage>
        <taxon>Eukaryota</taxon>
        <taxon>Metazoa</taxon>
        <taxon>Ecdysozoa</taxon>
        <taxon>Nematoda</taxon>
        <taxon>Enoplea</taxon>
        <taxon>Dorylaimia</taxon>
        <taxon>Mermithida</taxon>
        <taxon>Mermithoidea</taxon>
        <taxon>Mermithidae</taxon>
        <taxon>Romanomermis</taxon>
    </lineage>
</organism>